<accession>A0ABT3RAJ8</accession>
<evidence type="ECO:0008006" key="3">
    <source>
        <dbReference type="Google" id="ProtNLM"/>
    </source>
</evidence>
<protein>
    <recommendedName>
        <fullName evidence="3">Lipoprotein</fullName>
    </recommendedName>
</protein>
<proteinExistence type="predicted"/>
<comment type="caution">
    <text evidence="1">The sequence shown here is derived from an EMBL/GenBank/DDBJ whole genome shotgun (WGS) entry which is preliminary data.</text>
</comment>
<evidence type="ECO:0000313" key="2">
    <source>
        <dbReference type="Proteomes" id="UP001207228"/>
    </source>
</evidence>
<gene>
    <name evidence="1" type="ORF">OO017_02920</name>
</gene>
<dbReference type="EMBL" id="JAPFQO010000001">
    <property type="protein sequence ID" value="MCX2738887.1"/>
    <property type="molecule type" value="Genomic_DNA"/>
</dbReference>
<sequence>MKQLYKKSGLPRWQVFLPLCLLLFAQCTPARRLSLQDGKRIEQLGVCLVFADDVPTEFQEQFENTLEDYMMRYNTQPHAFKLTECRDESSMLLRVEHVQYTNAGERAAGVAVSAIGLIGVPVAMVSAGLPFYAFFYYFPSNQTQAILALSNDIGHPTLGAVNRVYTSGGMFGSDERQRLRHARKFEKHLTAIFTELEDSYKITARRPMLKTSQGVISTGPVQ</sequence>
<keyword evidence="2" id="KW-1185">Reference proteome</keyword>
<evidence type="ECO:0000313" key="1">
    <source>
        <dbReference type="EMBL" id="MCX2738887.1"/>
    </source>
</evidence>
<dbReference type="Proteomes" id="UP001207228">
    <property type="component" value="Unassembled WGS sequence"/>
</dbReference>
<organism evidence="1 2">
    <name type="scientific">Pontibacter anaerobius</name>
    <dbReference type="NCBI Taxonomy" id="2993940"/>
    <lineage>
        <taxon>Bacteria</taxon>
        <taxon>Pseudomonadati</taxon>
        <taxon>Bacteroidota</taxon>
        <taxon>Cytophagia</taxon>
        <taxon>Cytophagales</taxon>
        <taxon>Hymenobacteraceae</taxon>
        <taxon>Pontibacter</taxon>
    </lineage>
</organism>
<dbReference type="RefSeq" id="WP_266050933.1">
    <property type="nucleotide sequence ID" value="NZ_JAPFQO010000001.1"/>
</dbReference>
<reference evidence="1 2" key="1">
    <citation type="submission" date="2022-11" db="EMBL/GenBank/DDBJ databases">
        <title>The characterization of three novel Bacteroidetes species and genomic analysis of their roles in tidal elemental geochemical cycles.</title>
        <authorList>
            <person name="Ma K.-J."/>
        </authorList>
    </citation>
    <scope>NUCLEOTIDE SEQUENCE [LARGE SCALE GENOMIC DNA]</scope>
    <source>
        <strain evidence="1 2">M82</strain>
    </source>
</reference>
<name>A0ABT3RAJ8_9BACT</name>